<name>A0A834FFR6_ORYME</name>
<reference evidence="1" key="1">
    <citation type="journal article" name="BMC Genomics">
        <title>Long-read sequencing and de novo genome assembly of marine medaka (Oryzias melastigma).</title>
        <authorList>
            <person name="Liang P."/>
            <person name="Saqib H.S.A."/>
            <person name="Ni X."/>
            <person name="Shen Y."/>
        </authorList>
    </citation>
    <scope>NUCLEOTIDE SEQUENCE</scope>
    <source>
        <strain evidence="1">Bigg-433</strain>
    </source>
</reference>
<gene>
    <name evidence="1" type="ORF">FQA47_017422</name>
</gene>
<sequence length="83" mass="9264">MKGNHKDHLHTCQPRVLHSTTIAWFHAQNSATPPSTSLTNWIFVLPLLGSSLALHLKTSSGSRPLHALATELQFQFTRHPTDK</sequence>
<protein>
    <submittedName>
        <fullName evidence="1">Uncharacterized protein</fullName>
    </submittedName>
</protein>
<organism evidence="1 2">
    <name type="scientific">Oryzias melastigma</name>
    <name type="common">Marine medaka</name>
    <dbReference type="NCBI Taxonomy" id="30732"/>
    <lineage>
        <taxon>Eukaryota</taxon>
        <taxon>Metazoa</taxon>
        <taxon>Chordata</taxon>
        <taxon>Craniata</taxon>
        <taxon>Vertebrata</taxon>
        <taxon>Euteleostomi</taxon>
        <taxon>Actinopterygii</taxon>
        <taxon>Neopterygii</taxon>
        <taxon>Teleostei</taxon>
        <taxon>Neoteleostei</taxon>
        <taxon>Acanthomorphata</taxon>
        <taxon>Ovalentaria</taxon>
        <taxon>Atherinomorphae</taxon>
        <taxon>Beloniformes</taxon>
        <taxon>Adrianichthyidae</taxon>
        <taxon>Oryziinae</taxon>
        <taxon>Oryzias</taxon>
    </lineage>
</organism>
<dbReference type="EMBL" id="WKFB01000154">
    <property type="protein sequence ID" value="KAF6733651.1"/>
    <property type="molecule type" value="Genomic_DNA"/>
</dbReference>
<dbReference type="AlphaFoldDB" id="A0A834FFR6"/>
<proteinExistence type="predicted"/>
<comment type="caution">
    <text evidence="1">The sequence shown here is derived from an EMBL/GenBank/DDBJ whole genome shotgun (WGS) entry which is preliminary data.</text>
</comment>
<dbReference type="Proteomes" id="UP000646548">
    <property type="component" value="Unassembled WGS sequence"/>
</dbReference>
<evidence type="ECO:0000313" key="1">
    <source>
        <dbReference type="EMBL" id="KAF6733651.1"/>
    </source>
</evidence>
<evidence type="ECO:0000313" key="2">
    <source>
        <dbReference type="Proteomes" id="UP000646548"/>
    </source>
</evidence>
<accession>A0A834FFR6</accession>